<accession>A0A7W7R6T9</accession>
<dbReference type="Proteomes" id="UP000540506">
    <property type="component" value="Unassembled WGS sequence"/>
</dbReference>
<organism evidence="1 2">
    <name type="scientific">Kitasatospora kifunensis</name>
    <name type="common">Streptomyces kifunensis</name>
    <dbReference type="NCBI Taxonomy" id="58351"/>
    <lineage>
        <taxon>Bacteria</taxon>
        <taxon>Bacillati</taxon>
        <taxon>Actinomycetota</taxon>
        <taxon>Actinomycetes</taxon>
        <taxon>Kitasatosporales</taxon>
        <taxon>Streptomycetaceae</taxon>
        <taxon>Kitasatospora</taxon>
    </lineage>
</organism>
<dbReference type="Pfam" id="PF11583">
    <property type="entry name" value="AurF"/>
    <property type="match status" value="1"/>
</dbReference>
<reference evidence="1 2" key="1">
    <citation type="submission" date="2020-08" db="EMBL/GenBank/DDBJ databases">
        <title>Sequencing the genomes of 1000 actinobacteria strains.</title>
        <authorList>
            <person name="Klenk H.-P."/>
        </authorList>
    </citation>
    <scope>NUCLEOTIDE SEQUENCE [LARGE SCALE GENOMIC DNA]</scope>
    <source>
        <strain evidence="1 2">DSM 41654</strain>
    </source>
</reference>
<dbReference type="InterPro" id="IPR012348">
    <property type="entry name" value="RNR-like"/>
</dbReference>
<gene>
    <name evidence="1" type="ORF">FHR34_005485</name>
</gene>
<dbReference type="Gene3D" id="1.10.620.20">
    <property type="entry name" value="Ribonucleotide Reductase, subunit A"/>
    <property type="match status" value="1"/>
</dbReference>
<evidence type="ECO:0008006" key="3">
    <source>
        <dbReference type="Google" id="ProtNLM"/>
    </source>
</evidence>
<dbReference type="SUPFAM" id="SSF47240">
    <property type="entry name" value="Ferritin-like"/>
    <property type="match status" value="1"/>
</dbReference>
<comment type="caution">
    <text evidence="1">The sequence shown here is derived from an EMBL/GenBank/DDBJ whole genome shotgun (WGS) entry which is preliminary data.</text>
</comment>
<dbReference type="EMBL" id="JACHJV010000001">
    <property type="protein sequence ID" value="MBB4926492.1"/>
    <property type="molecule type" value="Genomic_DNA"/>
</dbReference>
<evidence type="ECO:0000313" key="2">
    <source>
        <dbReference type="Proteomes" id="UP000540506"/>
    </source>
</evidence>
<sequence>MRDLTHTATQTAAHTALAAREENAERLLRVSAKHSHDPLTEIDWQAPIDPDQFALPPHRVSLYGTRLWHQLTSRQQARLSMHQLASVTAAGIWFELILMDGLVRHVYDSDLTTQHAQYALTEVADECRHSTMFAKYITRTGYPTARPSRRAERRGRLHLLLNDTTLTFAGAIFVEEFTDAMQREMIRDESLQPLGRSVAKIHVIEEARHIGYAKPELERRWAKLSPARRAVFRQVIGVLAYEAVIECVNPRIYALAGLDVKQAKAAAAANPHWRAAKADWARKAVAFFTELGIIDRHSESMWRRAGLLP</sequence>
<dbReference type="GO" id="GO:0016491">
    <property type="term" value="F:oxidoreductase activity"/>
    <property type="evidence" value="ECO:0007669"/>
    <property type="project" value="InterPro"/>
</dbReference>
<dbReference type="InterPro" id="IPR009078">
    <property type="entry name" value="Ferritin-like_SF"/>
</dbReference>
<name>A0A7W7R6T9_KITKI</name>
<proteinExistence type="predicted"/>
<dbReference type="AlphaFoldDB" id="A0A7W7R6T9"/>
<keyword evidence="2" id="KW-1185">Reference proteome</keyword>
<protein>
    <recommendedName>
        <fullName evidence="3">Diiron oxygenase</fullName>
    </recommendedName>
</protein>
<dbReference type="RefSeq" id="WP_184939788.1">
    <property type="nucleotide sequence ID" value="NZ_JACHJV010000001.1"/>
</dbReference>
<dbReference type="InterPro" id="IPR025859">
    <property type="entry name" value="AurF/CmlI"/>
</dbReference>
<evidence type="ECO:0000313" key="1">
    <source>
        <dbReference type="EMBL" id="MBB4926492.1"/>
    </source>
</evidence>